<dbReference type="OrthoDB" id="4951845at2759"/>
<accession>A0A2U1NNK6</accession>
<dbReference type="EMBL" id="PKPP01002461">
    <property type="protein sequence ID" value="PWA75097.1"/>
    <property type="molecule type" value="Genomic_DNA"/>
</dbReference>
<protein>
    <submittedName>
        <fullName evidence="2">Hemerythrin-like, Thioredoxin-like fold protein</fullName>
    </submittedName>
</protein>
<organism evidence="2 3">
    <name type="scientific">Artemisia annua</name>
    <name type="common">Sweet wormwood</name>
    <dbReference type="NCBI Taxonomy" id="35608"/>
    <lineage>
        <taxon>Eukaryota</taxon>
        <taxon>Viridiplantae</taxon>
        <taxon>Streptophyta</taxon>
        <taxon>Embryophyta</taxon>
        <taxon>Tracheophyta</taxon>
        <taxon>Spermatophyta</taxon>
        <taxon>Magnoliopsida</taxon>
        <taxon>eudicotyledons</taxon>
        <taxon>Gunneridae</taxon>
        <taxon>Pentapetalae</taxon>
        <taxon>asterids</taxon>
        <taxon>campanulids</taxon>
        <taxon>Asterales</taxon>
        <taxon>Asteraceae</taxon>
        <taxon>Asteroideae</taxon>
        <taxon>Anthemideae</taxon>
        <taxon>Artemisiinae</taxon>
        <taxon>Artemisia</taxon>
    </lineage>
</organism>
<comment type="caution">
    <text evidence="2">The sequence shown here is derived from an EMBL/GenBank/DDBJ whole genome shotgun (WGS) entry which is preliminary data.</text>
</comment>
<feature type="region of interest" description="Disordered" evidence="1">
    <location>
        <begin position="1"/>
        <end position="43"/>
    </location>
</feature>
<dbReference type="AlphaFoldDB" id="A0A2U1NNK6"/>
<feature type="compositionally biased region" description="Polar residues" evidence="1">
    <location>
        <begin position="13"/>
        <end position="27"/>
    </location>
</feature>
<keyword evidence="3" id="KW-1185">Reference proteome</keyword>
<proteinExistence type="predicted"/>
<sequence length="259" mass="28824">MGNCSKTLKKTNPDNFTPSKNKSNQTHQKSEPPPPYRKVDISDVLNPPPAPSILFWKGRIEVGVLAFTIGESGLSKTVTEEHARDLPLMNGIKEDIKTIIVLDTGSASCSDAIYSLSTRIKSLLENCKEHFDEEERGILPLMEAAELTQGQQEKLLEQSLDVMPSTHSHLLKFFMEGLQPQEAMLYLDLITRCTDKDRAGSIYRFLVEGNDYGNGFRMRSNVVNAKQLTENESYAIPSNLFPNFGALQGNGGGRQEICE</sequence>
<gene>
    <name evidence="2" type="ORF">CTI12_AA245340</name>
</gene>
<reference evidence="2 3" key="1">
    <citation type="journal article" date="2018" name="Mol. Plant">
        <title>The genome of Artemisia annua provides insight into the evolution of Asteraceae family and artemisinin biosynthesis.</title>
        <authorList>
            <person name="Shen Q."/>
            <person name="Zhang L."/>
            <person name="Liao Z."/>
            <person name="Wang S."/>
            <person name="Yan T."/>
            <person name="Shi P."/>
            <person name="Liu M."/>
            <person name="Fu X."/>
            <person name="Pan Q."/>
            <person name="Wang Y."/>
            <person name="Lv Z."/>
            <person name="Lu X."/>
            <person name="Zhang F."/>
            <person name="Jiang W."/>
            <person name="Ma Y."/>
            <person name="Chen M."/>
            <person name="Hao X."/>
            <person name="Li L."/>
            <person name="Tang Y."/>
            <person name="Lv G."/>
            <person name="Zhou Y."/>
            <person name="Sun X."/>
            <person name="Brodelius P.E."/>
            <person name="Rose J.K.C."/>
            <person name="Tang K."/>
        </authorList>
    </citation>
    <scope>NUCLEOTIDE SEQUENCE [LARGE SCALE GENOMIC DNA]</scope>
    <source>
        <strain evidence="3">cv. Huhao1</strain>
        <tissue evidence="2">Leaf</tissue>
    </source>
</reference>
<dbReference type="STRING" id="35608.A0A2U1NNK6"/>
<dbReference type="PANTHER" id="PTHR35739">
    <property type="entry name" value="OS01G0861700 PROTEIN"/>
    <property type="match status" value="1"/>
</dbReference>
<dbReference type="PANTHER" id="PTHR35739:SF1">
    <property type="entry name" value="OS01G0861700 PROTEIN"/>
    <property type="match status" value="1"/>
</dbReference>
<name>A0A2U1NNK6_ARTAN</name>
<dbReference type="Proteomes" id="UP000245207">
    <property type="component" value="Unassembled WGS sequence"/>
</dbReference>
<evidence type="ECO:0000256" key="1">
    <source>
        <dbReference type="SAM" id="MobiDB-lite"/>
    </source>
</evidence>
<evidence type="ECO:0000313" key="2">
    <source>
        <dbReference type="EMBL" id="PWA75097.1"/>
    </source>
</evidence>
<evidence type="ECO:0000313" key="3">
    <source>
        <dbReference type="Proteomes" id="UP000245207"/>
    </source>
</evidence>